<dbReference type="PANTHER" id="PTHR11101">
    <property type="entry name" value="PHOSPHATE TRANSPORTER"/>
    <property type="match status" value="1"/>
</dbReference>
<dbReference type="InterPro" id="IPR001204">
    <property type="entry name" value="Phos_transporter"/>
</dbReference>
<evidence type="ECO:0000313" key="7">
    <source>
        <dbReference type="EMBL" id="MEX6501351.1"/>
    </source>
</evidence>
<name>A0ABV3YQ06_9PSED</name>
<dbReference type="EMBL" id="JBFTEG010000002">
    <property type="protein sequence ID" value="MEX6501351.1"/>
    <property type="molecule type" value="Genomic_DNA"/>
</dbReference>
<evidence type="ECO:0000256" key="4">
    <source>
        <dbReference type="ARBA" id="ARBA00022989"/>
    </source>
</evidence>
<feature type="transmembrane region" description="Helical" evidence="6">
    <location>
        <begin position="6"/>
        <end position="24"/>
    </location>
</feature>
<evidence type="ECO:0000256" key="3">
    <source>
        <dbReference type="ARBA" id="ARBA00022692"/>
    </source>
</evidence>
<dbReference type="Pfam" id="PF01384">
    <property type="entry name" value="PHO4"/>
    <property type="match status" value="2"/>
</dbReference>
<feature type="transmembrane region" description="Helical" evidence="6">
    <location>
        <begin position="318"/>
        <end position="340"/>
    </location>
</feature>
<feature type="transmembrane region" description="Helical" evidence="6">
    <location>
        <begin position="45"/>
        <end position="69"/>
    </location>
</feature>
<dbReference type="PANTHER" id="PTHR11101:SF80">
    <property type="entry name" value="PHOSPHATE TRANSPORTER"/>
    <property type="match status" value="1"/>
</dbReference>
<feature type="transmembrane region" description="Helical" evidence="6">
    <location>
        <begin position="81"/>
        <end position="99"/>
    </location>
</feature>
<organism evidence="7 8">
    <name type="scientific">Pseudomonas zhanjiangensis</name>
    <dbReference type="NCBI Taxonomy" id="3239015"/>
    <lineage>
        <taxon>Bacteria</taxon>
        <taxon>Pseudomonadati</taxon>
        <taxon>Pseudomonadota</taxon>
        <taxon>Gammaproteobacteria</taxon>
        <taxon>Pseudomonadales</taxon>
        <taxon>Pseudomonadaceae</taxon>
        <taxon>Pseudomonas</taxon>
    </lineage>
</organism>
<feature type="transmembrane region" description="Helical" evidence="6">
    <location>
        <begin position="271"/>
        <end position="298"/>
    </location>
</feature>
<reference evidence="7 8" key="1">
    <citation type="submission" date="2024-07" db="EMBL/GenBank/DDBJ databases">
        <authorList>
            <person name="Li M."/>
        </authorList>
    </citation>
    <scope>NUCLEOTIDE SEQUENCE [LARGE SCALE GENOMIC DNA]</scope>
    <source>
        <strain evidence="7 8">25A3E</strain>
    </source>
</reference>
<sequence>MQITWVLLIVTVAMVLVFDLTNGFHDASNMIATLVASQAMTPVQALLLVGVFTFLGPLLAGTAVADTIGGFVSLESVPEQLGMALVLCGIVAAVAWNLLTWRLAMPSSSSHALVGGLVGAVLVSSGPDDVVWGLTQLVDGELTGVTKVLLSLLLSPLAGFSIGFVLHRLMKGLLRAAHPSINRKLRHGQWWTAALLAFSHGTNDAQKGMGIITLVLVLGGLLPTFSVPLWVILASATSITLGTLLGGWRIVGTVGYGIYKLRPLHGLDAQLASSAVIFGASLVGGPVSTTHVVSSSIMGLGASERPRAVHWMKAREIALTWVVTLPGAALLGALLTWLLLTFTHLH</sequence>
<keyword evidence="2" id="KW-0813">Transport</keyword>
<accession>A0ABV3YQ06</accession>
<proteinExistence type="predicted"/>
<evidence type="ECO:0000256" key="2">
    <source>
        <dbReference type="ARBA" id="ARBA00022448"/>
    </source>
</evidence>
<evidence type="ECO:0000313" key="8">
    <source>
        <dbReference type="Proteomes" id="UP001560296"/>
    </source>
</evidence>
<keyword evidence="4 6" id="KW-1133">Transmembrane helix</keyword>
<keyword evidence="8" id="KW-1185">Reference proteome</keyword>
<evidence type="ECO:0000256" key="1">
    <source>
        <dbReference type="ARBA" id="ARBA00004141"/>
    </source>
</evidence>
<keyword evidence="3 6" id="KW-0812">Transmembrane</keyword>
<comment type="caution">
    <text evidence="7">The sequence shown here is derived from an EMBL/GenBank/DDBJ whole genome shotgun (WGS) entry which is preliminary data.</text>
</comment>
<gene>
    <name evidence="7" type="ORF">AB5S05_04690</name>
</gene>
<protein>
    <submittedName>
        <fullName evidence="7">Anion permease</fullName>
    </submittedName>
</protein>
<feature type="transmembrane region" description="Helical" evidence="6">
    <location>
        <begin position="239"/>
        <end position="259"/>
    </location>
</feature>
<feature type="transmembrane region" description="Helical" evidence="6">
    <location>
        <begin position="148"/>
        <end position="166"/>
    </location>
</feature>
<comment type="subcellular location">
    <subcellularLocation>
        <location evidence="1">Membrane</location>
        <topology evidence="1">Multi-pass membrane protein</topology>
    </subcellularLocation>
</comment>
<feature type="transmembrane region" description="Helical" evidence="6">
    <location>
        <begin position="111"/>
        <end position="128"/>
    </location>
</feature>
<evidence type="ECO:0000256" key="5">
    <source>
        <dbReference type="ARBA" id="ARBA00023136"/>
    </source>
</evidence>
<evidence type="ECO:0000256" key="6">
    <source>
        <dbReference type="SAM" id="Phobius"/>
    </source>
</evidence>
<keyword evidence="5 6" id="KW-0472">Membrane</keyword>
<dbReference type="RefSeq" id="WP_369286304.1">
    <property type="nucleotide sequence ID" value="NZ_JBFTEG010000002.1"/>
</dbReference>
<feature type="transmembrane region" description="Helical" evidence="6">
    <location>
        <begin position="211"/>
        <end position="233"/>
    </location>
</feature>
<dbReference type="Proteomes" id="UP001560296">
    <property type="component" value="Unassembled WGS sequence"/>
</dbReference>